<dbReference type="EMBL" id="JARGYC010000105">
    <property type="protein sequence ID" value="MDF0603572.1"/>
    <property type="molecule type" value="Genomic_DNA"/>
</dbReference>
<name>A0AAE3NZI9_9RHOB</name>
<comment type="caution">
    <text evidence="1">The sequence shown here is derived from an EMBL/GenBank/DDBJ whole genome shotgun (WGS) entry which is preliminary data.</text>
</comment>
<keyword evidence="2" id="KW-1185">Reference proteome</keyword>
<sequence>MRWDSQFVFRSDLYWVRSDTYYCNQRKDGVVLLGKNSDPYNPLGHVPADKAEDFIAAALQRFESVPRSCFGKEDCRRMERKQDAAMRDLISGPHVADCRQSGFHWV</sequence>
<dbReference type="AlphaFoldDB" id="A0AAE3NZI9"/>
<gene>
    <name evidence="1" type="ORF">P1J78_22845</name>
</gene>
<dbReference type="RefSeq" id="WP_275569689.1">
    <property type="nucleotide sequence ID" value="NZ_JARGYC010000105.1"/>
</dbReference>
<protein>
    <submittedName>
        <fullName evidence="1">Uncharacterized protein</fullName>
    </submittedName>
</protein>
<evidence type="ECO:0000313" key="1">
    <source>
        <dbReference type="EMBL" id="MDF0603572.1"/>
    </source>
</evidence>
<proteinExistence type="predicted"/>
<reference evidence="1" key="1">
    <citation type="submission" date="2023-03" db="EMBL/GenBank/DDBJ databases">
        <title>Multiphase analysis and comparison of six strains from genera Psychromarinibacter, Lutimaribacter, and Maritimibacter, including a novel species: Psychromarinibacter sediminicola sp. nov.</title>
        <authorList>
            <person name="Wang Y.-H."/>
            <person name="Ye M.-Q."/>
            <person name="Du Z.-J."/>
        </authorList>
    </citation>
    <scope>NUCLEOTIDE SEQUENCE</scope>
    <source>
        <strain evidence="1">C21-152</strain>
    </source>
</reference>
<evidence type="ECO:0000313" key="2">
    <source>
        <dbReference type="Proteomes" id="UP001220964"/>
    </source>
</evidence>
<organism evidence="1 2">
    <name type="scientific">Psychromarinibacter sediminicola</name>
    <dbReference type="NCBI Taxonomy" id="3033385"/>
    <lineage>
        <taxon>Bacteria</taxon>
        <taxon>Pseudomonadati</taxon>
        <taxon>Pseudomonadota</taxon>
        <taxon>Alphaproteobacteria</taxon>
        <taxon>Rhodobacterales</taxon>
        <taxon>Paracoccaceae</taxon>
        <taxon>Psychromarinibacter</taxon>
    </lineage>
</organism>
<accession>A0AAE3NZI9</accession>
<dbReference type="Proteomes" id="UP001220964">
    <property type="component" value="Unassembled WGS sequence"/>
</dbReference>